<dbReference type="EMBL" id="CP094528">
    <property type="protein sequence ID" value="UOE43212.1"/>
    <property type="molecule type" value="Genomic_DNA"/>
</dbReference>
<dbReference type="RefSeq" id="WP_243554174.1">
    <property type="nucleotide sequence ID" value="NZ_CP094528.1"/>
</dbReference>
<feature type="transmembrane region" description="Helical" evidence="5">
    <location>
        <begin position="31"/>
        <end position="50"/>
    </location>
</feature>
<accession>A0ABY4BVG9</accession>
<gene>
    <name evidence="7" type="ORF">MTO99_13585</name>
</gene>
<dbReference type="PROSITE" id="PS51751">
    <property type="entry name" value="EXPERA"/>
    <property type="match status" value="1"/>
</dbReference>
<comment type="subcellular location">
    <subcellularLocation>
        <location evidence="1">Membrane</location>
        <topology evidence="1">Multi-pass membrane protein</topology>
    </subcellularLocation>
</comment>
<keyword evidence="2 5" id="KW-0812">Transmembrane</keyword>
<protein>
    <submittedName>
        <fullName evidence="7">DUF2781 domain-containing protein</fullName>
    </submittedName>
</protein>
<dbReference type="Pfam" id="PF05241">
    <property type="entry name" value="EBP"/>
    <property type="match status" value="1"/>
</dbReference>
<evidence type="ECO:0000313" key="7">
    <source>
        <dbReference type="EMBL" id="UOE43212.1"/>
    </source>
</evidence>
<keyword evidence="4 5" id="KW-0472">Membrane</keyword>
<sequence>MTASVSTTTPHDPAAPSAPANLRLRDRPIDIFFVIVFSLFIITSSIADMVPTLGIDFNQPSPNFIVNSNWWYAHDTDPLFQNPPVWMRIVTGLSAFVYLAFYLVLVPALIKGWNWIQLPAVIYATMIASITGIIVFGVEFFGEPEWVTPNPAKFLAFNLPYVLIPILLLIRMRKPMPFTRRF</sequence>
<proteinExistence type="predicted"/>
<dbReference type="InterPro" id="IPR033118">
    <property type="entry name" value="EXPERA"/>
</dbReference>
<feature type="transmembrane region" description="Helical" evidence="5">
    <location>
        <begin position="85"/>
        <end position="109"/>
    </location>
</feature>
<evidence type="ECO:0000259" key="6">
    <source>
        <dbReference type="PROSITE" id="PS51751"/>
    </source>
</evidence>
<feature type="transmembrane region" description="Helical" evidence="5">
    <location>
        <begin position="121"/>
        <end position="142"/>
    </location>
</feature>
<feature type="domain" description="EXPERA" evidence="6">
    <location>
        <begin position="29"/>
        <end position="169"/>
    </location>
</feature>
<evidence type="ECO:0000256" key="2">
    <source>
        <dbReference type="ARBA" id="ARBA00022692"/>
    </source>
</evidence>
<keyword evidence="8" id="KW-1185">Reference proteome</keyword>
<evidence type="ECO:0000313" key="8">
    <source>
        <dbReference type="Proteomes" id="UP000832097"/>
    </source>
</evidence>
<name>A0ABY4BVG9_9MICO</name>
<organism evidence="7 8">
    <name type="scientific">Agromyces larvae</name>
    <dbReference type="NCBI Taxonomy" id="2929802"/>
    <lineage>
        <taxon>Bacteria</taxon>
        <taxon>Bacillati</taxon>
        <taxon>Actinomycetota</taxon>
        <taxon>Actinomycetes</taxon>
        <taxon>Micrococcales</taxon>
        <taxon>Microbacteriaceae</taxon>
        <taxon>Agromyces</taxon>
    </lineage>
</organism>
<evidence type="ECO:0000256" key="3">
    <source>
        <dbReference type="ARBA" id="ARBA00022989"/>
    </source>
</evidence>
<keyword evidence="3 5" id="KW-1133">Transmembrane helix</keyword>
<reference evidence="7 8" key="1">
    <citation type="submission" date="2022-03" db="EMBL/GenBank/DDBJ databases">
        <title>Mucilaginibacter sp. isolated from the gut of Protaetia brevitarsis seulensis larvae.</title>
        <authorList>
            <person name="Won M."/>
            <person name="Kim S.-J."/>
            <person name="Kwon S.-W."/>
        </authorList>
    </citation>
    <scope>NUCLEOTIDE SEQUENCE [LARGE SCALE GENOMIC DNA]</scope>
    <source>
        <strain evidence="7 8">CFWR-12</strain>
    </source>
</reference>
<evidence type="ECO:0000256" key="1">
    <source>
        <dbReference type="ARBA" id="ARBA00004141"/>
    </source>
</evidence>
<dbReference type="Proteomes" id="UP000832097">
    <property type="component" value="Chromosome"/>
</dbReference>
<evidence type="ECO:0000256" key="4">
    <source>
        <dbReference type="ARBA" id="ARBA00023136"/>
    </source>
</evidence>
<feature type="transmembrane region" description="Helical" evidence="5">
    <location>
        <begin position="154"/>
        <end position="172"/>
    </location>
</feature>
<evidence type="ECO:0000256" key="5">
    <source>
        <dbReference type="SAM" id="Phobius"/>
    </source>
</evidence>